<evidence type="ECO:0000256" key="1">
    <source>
        <dbReference type="ARBA" id="ARBA00004733"/>
    </source>
</evidence>
<evidence type="ECO:0000313" key="10">
    <source>
        <dbReference type="EMBL" id="GLL03365.1"/>
    </source>
</evidence>
<dbReference type="CDD" id="cd04724">
    <property type="entry name" value="Tryptophan_synthase_alpha"/>
    <property type="match status" value="1"/>
</dbReference>
<protein>
    <recommendedName>
        <fullName evidence="8">Tryptophan synthase alpha chain</fullName>
        <ecNumber evidence="8">4.2.1.20</ecNumber>
    </recommendedName>
</protein>
<evidence type="ECO:0000313" key="11">
    <source>
        <dbReference type="Proteomes" id="UP001143480"/>
    </source>
</evidence>
<reference evidence="10" key="1">
    <citation type="journal article" date="2014" name="Int. J. Syst. Evol. Microbiol.">
        <title>Complete genome sequence of Corynebacterium casei LMG S-19264T (=DSM 44701T), isolated from a smear-ripened cheese.</title>
        <authorList>
            <consortium name="US DOE Joint Genome Institute (JGI-PGF)"/>
            <person name="Walter F."/>
            <person name="Albersmeier A."/>
            <person name="Kalinowski J."/>
            <person name="Ruckert C."/>
        </authorList>
    </citation>
    <scope>NUCLEOTIDE SEQUENCE</scope>
    <source>
        <strain evidence="10">VKM Ac-1321</strain>
    </source>
</reference>
<keyword evidence="5 8" id="KW-0057">Aromatic amino acid biosynthesis</keyword>
<dbReference type="PANTHER" id="PTHR43406">
    <property type="entry name" value="TRYPTOPHAN SYNTHASE, ALPHA CHAIN"/>
    <property type="match status" value="1"/>
</dbReference>
<evidence type="ECO:0000256" key="9">
    <source>
        <dbReference type="RuleBase" id="RU003662"/>
    </source>
</evidence>
<organism evidence="10 11">
    <name type="scientific">Dactylosporangium matsuzakiense</name>
    <dbReference type="NCBI Taxonomy" id="53360"/>
    <lineage>
        <taxon>Bacteria</taxon>
        <taxon>Bacillati</taxon>
        <taxon>Actinomycetota</taxon>
        <taxon>Actinomycetes</taxon>
        <taxon>Micromonosporales</taxon>
        <taxon>Micromonosporaceae</taxon>
        <taxon>Dactylosporangium</taxon>
    </lineage>
</organism>
<evidence type="ECO:0000256" key="7">
    <source>
        <dbReference type="ARBA" id="ARBA00049047"/>
    </source>
</evidence>
<comment type="catalytic activity">
    <reaction evidence="7 8">
        <text>(1S,2R)-1-C-(indol-3-yl)glycerol 3-phosphate + L-serine = D-glyceraldehyde 3-phosphate + L-tryptophan + H2O</text>
        <dbReference type="Rhea" id="RHEA:10532"/>
        <dbReference type="ChEBI" id="CHEBI:15377"/>
        <dbReference type="ChEBI" id="CHEBI:33384"/>
        <dbReference type="ChEBI" id="CHEBI:57912"/>
        <dbReference type="ChEBI" id="CHEBI:58866"/>
        <dbReference type="ChEBI" id="CHEBI:59776"/>
        <dbReference type="EC" id="4.2.1.20"/>
    </reaction>
</comment>
<proteinExistence type="inferred from homology"/>
<comment type="subunit">
    <text evidence="2 8">Tetramer of two alpha and two beta chains.</text>
</comment>
<dbReference type="NCBIfam" id="TIGR00262">
    <property type="entry name" value="trpA"/>
    <property type="match status" value="1"/>
</dbReference>
<evidence type="ECO:0000256" key="6">
    <source>
        <dbReference type="ARBA" id="ARBA00023239"/>
    </source>
</evidence>
<comment type="caution">
    <text evidence="10">The sequence shown here is derived from an EMBL/GenBank/DDBJ whole genome shotgun (WGS) entry which is preliminary data.</text>
</comment>
<comment type="function">
    <text evidence="8">The alpha subunit is responsible for the aldol cleavage of indoleglycerol phosphate to indole and glyceraldehyde 3-phosphate.</text>
</comment>
<dbReference type="EC" id="4.2.1.20" evidence="8"/>
<dbReference type="EMBL" id="BSFP01000033">
    <property type="protein sequence ID" value="GLL03365.1"/>
    <property type="molecule type" value="Genomic_DNA"/>
</dbReference>
<dbReference type="GO" id="GO:0004834">
    <property type="term" value="F:tryptophan synthase activity"/>
    <property type="evidence" value="ECO:0007669"/>
    <property type="project" value="UniProtKB-UniRule"/>
</dbReference>
<accession>A0A9W6KNB0</accession>
<feature type="active site" description="Proton acceptor" evidence="8">
    <location>
        <position position="32"/>
    </location>
</feature>
<dbReference type="Pfam" id="PF00290">
    <property type="entry name" value="Trp_syntA"/>
    <property type="match status" value="1"/>
</dbReference>
<dbReference type="RefSeq" id="WP_223098801.1">
    <property type="nucleotide sequence ID" value="NZ_BAAAXA010000001.1"/>
</dbReference>
<dbReference type="AlphaFoldDB" id="A0A9W6KNB0"/>
<comment type="pathway">
    <text evidence="1 8">Amino-acid biosynthesis; L-tryptophan biosynthesis; L-tryptophan from chorismate: step 5/5.</text>
</comment>
<dbReference type="InterPro" id="IPR002028">
    <property type="entry name" value="Trp_synthase_suA"/>
</dbReference>
<keyword evidence="4 8" id="KW-0822">Tryptophan biosynthesis</keyword>
<feature type="active site" description="Proton acceptor" evidence="8">
    <location>
        <position position="43"/>
    </location>
</feature>
<evidence type="ECO:0000256" key="4">
    <source>
        <dbReference type="ARBA" id="ARBA00022822"/>
    </source>
</evidence>
<dbReference type="Proteomes" id="UP001143480">
    <property type="component" value="Unassembled WGS sequence"/>
</dbReference>
<comment type="similarity">
    <text evidence="8 9">Belongs to the TrpA family.</text>
</comment>
<dbReference type="HAMAP" id="MF_00131">
    <property type="entry name" value="Trp_synth_alpha"/>
    <property type="match status" value="1"/>
</dbReference>
<dbReference type="SUPFAM" id="SSF51366">
    <property type="entry name" value="Ribulose-phoshate binding barrel"/>
    <property type="match status" value="1"/>
</dbReference>
<evidence type="ECO:0000256" key="2">
    <source>
        <dbReference type="ARBA" id="ARBA00011270"/>
    </source>
</evidence>
<evidence type="ECO:0000256" key="8">
    <source>
        <dbReference type="HAMAP-Rule" id="MF_00131"/>
    </source>
</evidence>
<name>A0A9W6KNB0_9ACTN</name>
<dbReference type="PANTHER" id="PTHR43406:SF1">
    <property type="entry name" value="TRYPTOPHAN SYNTHASE ALPHA CHAIN, CHLOROPLASTIC"/>
    <property type="match status" value="1"/>
</dbReference>
<reference evidence="10" key="2">
    <citation type="submission" date="2023-01" db="EMBL/GenBank/DDBJ databases">
        <authorList>
            <person name="Sun Q."/>
            <person name="Evtushenko L."/>
        </authorList>
    </citation>
    <scope>NUCLEOTIDE SEQUENCE</scope>
    <source>
        <strain evidence="10">VKM Ac-1321</strain>
    </source>
</reference>
<keyword evidence="11" id="KW-1185">Reference proteome</keyword>
<gene>
    <name evidence="10" type="primary">trpA_2</name>
    <name evidence="8" type="synonym">trpA</name>
    <name evidence="10" type="ORF">GCM10017581_051100</name>
</gene>
<keyword evidence="3 8" id="KW-0028">Amino-acid biosynthesis</keyword>
<evidence type="ECO:0000256" key="5">
    <source>
        <dbReference type="ARBA" id="ARBA00023141"/>
    </source>
</evidence>
<evidence type="ECO:0000256" key="3">
    <source>
        <dbReference type="ARBA" id="ARBA00022605"/>
    </source>
</evidence>
<dbReference type="GO" id="GO:0005829">
    <property type="term" value="C:cytosol"/>
    <property type="evidence" value="ECO:0007669"/>
    <property type="project" value="TreeGrafter"/>
</dbReference>
<dbReference type="InterPro" id="IPR011060">
    <property type="entry name" value="RibuloseP-bd_barrel"/>
</dbReference>
<dbReference type="InterPro" id="IPR013785">
    <property type="entry name" value="Aldolase_TIM"/>
</dbReference>
<keyword evidence="6 8" id="KW-0456">Lyase</keyword>
<sequence length="238" mass="24723">MKLLMPYITAGITPDWTAYLPAFAAAGASYIEVGLPFSDPTLDGTTIQEATAVALSRGATLDRILQDLEAVAVGVPLVASTYANLVIRAGAAEFCSRLRKAGFTALIVPDLPLEECAEVAEHIDLILLASPATPDARLAEIARQSRHFVYAVTVMGTTGERTELAASAATLAARLKQRTDLPVLLGFGISTPEQAAEAASLADGAVVGAALMRRILDGAGPDEAADYVRALRTAMSGG</sequence>
<dbReference type="Gene3D" id="3.20.20.70">
    <property type="entry name" value="Aldolase class I"/>
    <property type="match status" value="1"/>
</dbReference>